<evidence type="ECO:0000313" key="3">
    <source>
        <dbReference type="EMBL" id="JAT34869.1"/>
    </source>
</evidence>
<evidence type="ECO:0000256" key="1">
    <source>
        <dbReference type="SAM" id="Phobius"/>
    </source>
</evidence>
<protein>
    <recommendedName>
        <fullName evidence="4">Vesicular, overexpressed in cancer, prosurvival protein 1</fullName>
    </recommendedName>
</protein>
<feature type="transmembrane region" description="Helical" evidence="1">
    <location>
        <begin position="63"/>
        <end position="82"/>
    </location>
</feature>
<name>A0A1B6MG53_9HEMI</name>
<feature type="signal peptide" evidence="2">
    <location>
        <begin position="1"/>
        <end position="24"/>
    </location>
</feature>
<proteinExistence type="predicted"/>
<dbReference type="AlphaFoldDB" id="A0A1B6MG53"/>
<keyword evidence="1" id="KW-0472">Membrane</keyword>
<sequence length="173" mass="18940">MLNQNCIPGATLLLLLFTASGVHGLRCESNGYYPPTYSYCSDDRYCCGVDNLDCCSTTNPMEVVLRILFLVFIFVLCPWMCYRCCCRRTTNRGTVFSPAATTQTTTAVTVNLPPQGVQQVPYPTVVPYPQQTPYPPQYAINPYYGAPPPAYGLQAQAGVQQASAPTAPPYAQT</sequence>
<evidence type="ECO:0000256" key="2">
    <source>
        <dbReference type="SAM" id="SignalP"/>
    </source>
</evidence>
<organism evidence="3">
    <name type="scientific">Graphocephala atropunctata</name>
    <dbReference type="NCBI Taxonomy" id="36148"/>
    <lineage>
        <taxon>Eukaryota</taxon>
        <taxon>Metazoa</taxon>
        <taxon>Ecdysozoa</taxon>
        <taxon>Arthropoda</taxon>
        <taxon>Hexapoda</taxon>
        <taxon>Insecta</taxon>
        <taxon>Pterygota</taxon>
        <taxon>Neoptera</taxon>
        <taxon>Paraneoptera</taxon>
        <taxon>Hemiptera</taxon>
        <taxon>Auchenorrhyncha</taxon>
        <taxon>Membracoidea</taxon>
        <taxon>Cicadellidae</taxon>
        <taxon>Cicadellinae</taxon>
        <taxon>Cicadellini</taxon>
        <taxon>Graphocephala</taxon>
    </lineage>
</organism>
<feature type="chain" id="PRO_5008588171" description="Vesicular, overexpressed in cancer, prosurvival protein 1" evidence="2">
    <location>
        <begin position="25"/>
        <end position="173"/>
    </location>
</feature>
<reference evidence="3" key="1">
    <citation type="submission" date="2015-11" db="EMBL/GenBank/DDBJ databases">
        <title>De novo transcriptome assembly of four potential Pierce s Disease insect vectors from Arizona vineyards.</title>
        <authorList>
            <person name="Tassone E.E."/>
        </authorList>
    </citation>
    <scope>NUCLEOTIDE SEQUENCE</scope>
</reference>
<keyword evidence="1" id="KW-0812">Transmembrane</keyword>
<evidence type="ECO:0008006" key="4">
    <source>
        <dbReference type="Google" id="ProtNLM"/>
    </source>
</evidence>
<dbReference type="EMBL" id="GEBQ01005108">
    <property type="protein sequence ID" value="JAT34869.1"/>
    <property type="molecule type" value="Transcribed_RNA"/>
</dbReference>
<keyword evidence="1" id="KW-1133">Transmembrane helix</keyword>
<keyword evidence="2" id="KW-0732">Signal</keyword>
<accession>A0A1B6MG53</accession>
<gene>
    <name evidence="3" type="ORF">g.53458</name>
</gene>